<dbReference type="Gene3D" id="1.20.120.1640">
    <property type="match status" value="1"/>
</dbReference>
<keyword evidence="2" id="KW-1185">Reference proteome</keyword>
<protein>
    <submittedName>
        <fullName evidence="1">Crasp-2</fullName>
    </submittedName>
</protein>
<dbReference type="HOGENOM" id="CLU_2535927_0_0_12"/>
<gene>
    <name evidence="1" type="ORF">BVAVS116_K0037</name>
</gene>
<evidence type="ECO:0000313" key="1">
    <source>
        <dbReference type="EMBL" id="ACN52783.1"/>
    </source>
</evidence>
<sequence length="83" mass="9862">MFKKDNKIVNKFKEFEKIIEEYKPMFLSALIDDFTTKLNQAVDNVANSRYVADSYKKLRKYVVLAYMESFDIISSKFIDNNFV</sequence>
<geneLocation type="plasmid" evidence="1 2">
    <name>VS116_lp36</name>
</geneLocation>
<name>C0R8N0_BORVA</name>
<organism evidence="1 2">
    <name type="scientific">Borreliella valaisiana VS116</name>
    <dbReference type="NCBI Taxonomy" id="445987"/>
    <lineage>
        <taxon>Bacteria</taxon>
        <taxon>Pseudomonadati</taxon>
        <taxon>Spirochaetota</taxon>
        <taxon>Spirochaetia</taxon>
        <taxon>Spirochaetales</taxon>
        <taxon>Borreliaceae</taxon>
        <taxon>Borreliella</taxon>
    </lineage>
</organism>
<dbReference type="Pfam" id="PF22487">
    <property type="entry name" value="CRASP-2"/>
    <property type="match status" value="1"/>
</dbReference>
<dbReference type="AlphaFoldDB" id="C0R8N0"/>
<accession>C0R8N0</accession>
<dbReference type="InterPro" id="IPR054523">
    <property type="entry name" value="CRASP-2-like"/>
</dbReference>
<reference evidence="1 2" key="1">
    <citation type="journal article" date="2012" name="J. Bacteriol.">
        <title>Whole-Genome Sequences of Borrelia bissettii, Borrelia valaisiana, and Borrelia spielmanii.</title>
        <authorList>
            <person name="Schutzer S.E."/>
            <person name="Fraser-Liggett C.M."/>
            <person name="Qiu W.G."/>
            <person name="Kraiczy P."/>
            <person name="Mongodin E.F."/>
            <person name="Dunn J.J."/>
            <person name="Luft B.J."/>
            <person name="Casjens S.R."/>
        </authorList>
    </citation>
    <scope>NUCLEOTIDE SEQUENCE [LARGE SCALE GENOMIC DNA]</scope>
    <source>
        <strain evidence="1 2">VS116</strain>
        <plasmid evidence="1">VS116_lp36</plasmid>
    </source>
</reference>
<keyword evidence="1" id="KW-0614">Plasmid</keyword>
<proteinExistence type="predicted"/>
<dbReference type="EMBL" id="CP001436">
    <property type="protein sequence ID" value="ACN52783.1"/>
    <property type="molecule type" value="Genomic_DNA"/>
</dbReference>
<dbReference type="Proteomes" id="UP000006163">
    <property type="component" value="Plasmid VS116_lp36"/>
</dbReference>
<evidence type="ECO:0000313" key="2">
    <source>
        <dbReference type="Proteomes" id="UP000006163"/>
    </source>
</evidence>